<keyword evidence="3" id="KW-0378">Hydrolase</keyword>
<dbReference type="EC" id="3.1.3.48" evidence="3"/>
<evidence type="ECO:0000259" key="2">
    <source>
        <dbReference type="PROSITE" id="PS50056"/>
    </source>
</evidence>
<dbReference type="InterPro" id="IPR000387">
    <property type="entry name" value="Tyr_Pase_dom"/>
</dbReference>
<protein>
    <submittedName>
        <fullName evidence="3">Tyrosine-protein phosphatase</fullName>
        <ecNumber evidence="3">3.1.3.48</ecNumber>
    </submittedName>
</protein>
<dbReference type="PROSITE" id="PS00383">
    <property type="entry name" value="TYR_PHOSPHATASE_1"/>
    <property type="match status" value="1"/>
</dbReference>
<dbReference type="InterPro" id="IPR026893">
    <property type="entry name" value="Tyr/Ser_Pase_IphP-type"/>
</dbReference>
<dbReference type="SUPFAM" id="SSF52799">
    <property type="entry name" value="(Phosphotyrosine protein) phosphatases II"/>
    <property type="match status" value="1"/>
</dbReference>
<keyword evidence="4" id="KW-1185">Reference proteome</keyword>
<feature type="domain" description="Tyrosine specific protein phosphatases" evidence="2">
    <location>
        <begin position="186"/>
        <end position="219"/>
    </location>
</feature>
<dbReference type="InterPro" id="IPR029021">
    <property type="entry name" value="Prot-tyrosine_phosphatase-like"/>
</dbReference>
<dbReference type="InterPro" id="IPR016130">
    <property type="entry name" value="Tyr_Pase_AS"/>
</dbReference>
<dbReference type="PANTHER" id="PTHR31126:SF1">
    <property type="entry name" value="TYROSINE SPECIFIC PROTEIN PHOSPHATASES DOMAIN-CONTAINING PROTEIN"/>
    <property type="match status" value="1"/>
</dbReference>
<dbReference type="RefSeq" id="WP_420163626.1">
    <property type="nucleotide sequence ID" value="NZ_JBDLNV010000002.1"/>
</dbReference>
<comment type="similarity">
    <text evidence="1">Belongs to the protein-tyrosine phosphatase family.</text>
</comment>
<gene>
    <name evidence="3" type="ORF">ABEU20_001622</name>
</gene>
<dbReference type="Proteomes" id="UP001629745">
    <property type="component" value="Unassembled WGS sequence"/>
</dbReference>
<comment type="caution">
    <text evidence="3">The sequence shown here is derived from an EMBL/GenBank/DDBJ whole genome shotgun (WGS) entry which is preliminary data.</text>
</comment>
<dbReference type="EMBL" id="JBDLNV010000002">
    <property type="protein sequence ID" value="MFM1723061.1"/>
    <property type="molecule type" value="Genomic_DNA"/>
</dbReference>
<proteinExistence type="inferred from homology"/>
<reference evidence="3 4" key="1">
    <citation type="submission" date="2023-11" db="EMBL/GenBank/DDBJ databases">
        <authorList>
            <person name="Val-Calvo J."/>
            <person name="Scortti M."/>
            <person name="Vazquez-Boland J."/>
        </authorList>
    </citation>
    <scope>NUCLEOTIDE SEQUENCE [LARGE SCALE GENOMIC DNA]</scope>
    <source>
        <strain evidence="3 4">PAM 2766</strain>
    </source>
</reference>
<evidence type="ECO:0000313" key="3">
    <source>
        <dbReference type="EMBL" id="MFM1723061.1"/>
    </source>
</evidence>
<sequence length="314" mass="32550">MRIASSRVLVRTATSATTVLLAGGLLFAGTGAATALDLGSLASGSLGSLDTGTTAPLAPTPHLASIANFRDVGGNDGDGYATGFGRHLQRGVVYRANALSSATDADLQTLTDLGLISVLDMRGQSEIDNPFVGGPDRIPAGADYTHIPIDFGDLVQLAQTIQSPEQGRQYMVDANRSFVTDPAKRAAFKQVLTDIAHASGPVVFHCSAGKDRTGWVAALLQRLGGASAETVMADYLESNDYLADVNARTLAQIRGALGEQAALNLTPVLGVEAGFLEAGLAQVMSDYGSIDGYLTEGLGLDPLTIVELATKMRA</sequence>
<dbReference type="Gene3D" id="3.90.190.10">
    <property type="entry name" value="Protein tyrosine phosphatase superfamily"/>
    <property type="match status" value="1"/>
</dbReference>
<evidence type="ECO:0000313" key="4">
    <source>
        <dbReference type="Proteomes" id="UP001629745"/>
    </source>
</evidence>
<dbReference type="PANTHER" id="PTHR31126">
    <property type="entry name" value="TYROSINE-PROTEIN PHOSPHATASE"/>
    <property type="match status" value="1"/>
</dbReference>
<accession>A0ABW9FBZ2</accession>
<evidence type="ECO:0000256" key="1">
    <source>
        <dbReference type="ARBA" id="ARBA00009580"/>
    </source>
</evidence>
<dbReference type="PROSITE" id="PS50056">
    <property type="entry name" value="TYR_PHOSPHATASE_2"/>
    <property type="match status" value="1"/>
</dbReference>
<dbReference type="GO" id="GO:0004725">
    <property type="term" value="F:protein tyrosine phosphatase activity"/>
    <property type="evidence" value="ECO:0007669"/>
    <property type="project" value="UniProtKB-EC"/>
</dbReference>
<organism evidence="3 4">
    <name type="scientific">Rhodococcus parequi</name>
    <dbReference type="NCBI Taxonomy" id="3137122"/>
    <lineage>
        <taxon>Bacteria</taxon>
        <taxon>Bacillati</taxon>
        <taxon>Actinomycetota</taxon>
        <taxon>Actinomycetes</taxon>
        <taxon>Mycobacteriales</taxon>
        <taxon>Nocardiaceae</taxon>
        <taxon>Rhodococcus</taxon>
    </lineage>
</organism>
<name>A0ABW9FBZ2_9NOCA</name>
<dbReference type="Pfam" id="PF13350">
    <property type="entry name" value="Y_phosphatase3"/>
    <property type="match status" value="1"/>
</dbReference>